<gene>
    <name evidence="1" type="ORF">L1987_06724</name>
</gene>
<protein>
    <submittedName>
        <fullName evidence="1">Uncharacterized protein</fullName>
    </submittedName>
</protein>
<evidence type="ECO:0000313" key="2">
    <source>
        <dbReference type="Proteomes" id="UP001056120"/>
    </source>
</evidence>
<accession>A0ACB9JZ54</accession>
<dbReference type="Proteomes" id="UP001056120">
    <property type="component" value="Linkage Group LG02"/>
</dbReference>
<dbReference type="EMBL" id="CM042019">
    <property type="protein sequence ID" value="KAI3825243.1"/>
    <property type="molecule type" value="Genomic_DNA"/>
</dbReference>
<name>A0ACB9JZ54_9ASTR</name>
<reference evidence="2" key="1">
    <citation type="journal article" date="2022" name="Mol. Ecol. Resour.">
        <title>The genomes of chicory, endive, great burdock and yacon provide insights into Asteraceae palaeo-polyploidization history and plant inulin production.</title>
        <authorList>
            <person name="Fan W."/>
            <person name="Wang S."/>
            <person name="Wang H."/>
            <person name="Wang A."/>
            <person name="Jiang F."/>
            <person name="Liu H."/>
            <person name="Zhao H."/>
            <person name="Xu D."/>
            <person name="Zhang Y."/>
        </authorList>
    </citation>
    <scope>NUCLEOTIDE SEQUENCE [LARGE SCALE GENOMIC DNA]</scope>
    <source>
        <strain evidence="2">cv. Yunnan</strain>
    </source>
</reference>
<keyword evidence="2" id="KW-1185">Reference proteome</keyword>
<evidence type="ECO:0000313" key="1">
    <source>
        <dbReference type="EMBL" id="KAI3825243.1"/>
    </source>
</evidence>
<sequence length="88" mass="9487">MNISEEKWMASSELHTCLGLPCMRTVSKKFSGVNVSLLSTMLNIQSTPGDSSTIPADIDPTPSTSHPEQQSASTIRTPVHTTKDAVRT</sequence>
<comment type="caution">
    <text evidence="1">The sequence shown here is derived from an EMBL/GenBank/DDBJ whole genome shotgun (WGS) entry which is preliminary data.</text>
</comment>
<proteinExistence type="predicted"/>
<reference evidence="1 2" key="2">
    <citation type="journal article" date="2022" name="Mol. Ecol. Resour.">
        <title>The genomes of chicory, endive, great burdock and yacon provide insights into Asteraceae paleo-polyploidization history and plant inulin production.</title>
        <authorList>
            <person name="Fan W."/>
            <person name="Wang S."/>
            <person name="Wang H."/>
            <person name="Wang A."/>
            <person name="Jiang F."/>
            <person name="Liu H."/>
            <person name="Zhao H."/>
            <person name="Xu D."/>
            <person name="Zhang Y."/>
        </authorList>
    </citation>
    <scope>NUCLEOTIDE SEQUENCE [LARGE SCALE GENOMIC DNA]</scope>
    <source>
        <strain evidence="2">cv. Yunnan</strain>
        <tissue evidence="1">Leaves</tissue>
    </source>
</reference>
<organism evidence="1 2">
    <name type="scientific">Smallanthus sonchifolius</name>
    <dbReference type="NCBI Taxonomy" id="185202"/>
    <lineage>
        <taxon>Eukaryota</taxon>
        <taxon>Viridiplantae</taxon>
        <taxon>Streptophyta</taxon>
        <taxon>Embryophyta</taxon>
        <taxon>Tracheophyta</taxon>
        <taxon>Spermatophyta</taxon>
        <taxon>Magnoliopsida</taxon>
        <taxon>eudicotyledons</taxon>
        <taxon>Gunneridae</taxon>
        <taxon>Pentapetalae</taxon>
        <taxon>asterids</taxon>
        <taxon>campanulids</taxon>
        <taxon>Asterales</taxon>
        <taxon>Asteraceae</taxon>
        <taxon>Asteroideae</taxon>
        <taxon>Heliantheae alliance</taxon>
        <taxon>Millerieae</taxon>
        <taxon>Smallanthus</taxon>
    </lineage>
</organism>